<organism evidence="1 2">
    <name type="scientific">Caerostris darwini</name>
    <dbReference type="NCBI Taxonomy" id="1538125"/>
    <lineage>
        <taxon>Eukaryota</taxon>
        <taxon>Metazoa</taxon>
        <taxon>Ecdysozoa</taxon>
        <taxon>Arthropoda</taxon>
        <taxon>Chelicerata</taxon>
        <taxon>Arachnida</taxon>
        <taxon>Araneae</taxon>
        <taxon>Araneomorphae</taxon>
        <taxon>Entelegynae</taxon>
        <taxon>Araneoidea</taxon>
        <taxon>Araneidae</taxon>
        <taxon>Caerostris</taxon>
    </lineage>
</organism>
<gene>
    <name evidence="1" type="ORF">CDAR_96231</name>
</gene>
<name>A0AAV4TNU3_9ARAC</name>
<accession>A0AAV4TNU3</accession>
<protein>
    <submittedName>
        <fullName evidence="1">Uncharacterized protein</fullName>
    </submittedName>
</protein>
<reference evidence="1 2" key="1">
    <citation type="submission" date="2021-06" db="EMBL/GenBank/DDBJ databases">
        <title>Caerostris darwini draft genome.</title>
        <authorList>
            <person name="Kono N."/>
            <person name="Arakawa K."/>
        </authorList>
    </citation>
    <scope>NUCLEOTIDE SEQUENCE [LARGE SCALE GENOMIC DNA]</scope>
</reference>
<dbReference type="EMBL" id="BPLQ01009878">
    <property type="protein sequence ID" value="GIY47166.1"/>
    <property type="molecule type" value="Genomic_DNA"/>
</dbReference>
<proteinExistence type="predicted"/>
<keyword evidence="2" id="KW-1185">Reference proteome</keyword>
<evidence type="ECO:0000313" key="1">
    <source>
        <dbReference type="EMBL" id="GIY47166.1"/>
    </source>
</evidence>
<dbReference type="Proteomes" id="UP001054837">
    <property type="component" value="Unassembled WGS sequence"/>
</dbReference>
<evidence type="ECO:0000313" key="2">
    <source>
        <dbReference type="Proteomes" id="UP001054837"/>
    </source>
</evidence>
<sequence length="118" mass="13295">MPQTTLYEYIFALYVDLKTFQPVSHVYMSGKVAELSCHHTYRSDMSENTYFHHEGSIKFALATTFFCLLVLGCIGEFSSRKLVARGSFALKVADYASKQKEKSISSNGFKCIGVFPKV</sequence>
<comment type="caution">
    <text evidence="1">The sequence shown here is derived from an EMBL/GenBank/DDBJ whole genome shotgun (WGS) entry which is preliminary data.</text>
</comment>
<dbReference type="AlphaFoldDB" id="A0AAV4TNU3"/>